<reference evidence="2 3" key="1">
    <citation type="journal article" date="2018" name="Mol. Biol. Evol.">
        <title>Broad Genomic Sampling Reveals a Smut Pathogenic Ancestry of the Fungal Clade Ustilaginomycotina.</title>
        <authorList>
            <person name="Kijpornyongpan T."/>
            <person name="Mondo S.J."/>
            <person name="Barry K."/>
            <person name="Sandor L."/>
            <person name="Lee J."/>
            <person name="Lipzen A."/>
            <person name="Pangilinan J."/>
            <person name="LaButti K."/>
            <person name="Hainaut M."/>
            <person name="Henrissat B."/>
            <person name="Grigoriev I.V."/>
            <person name="Spatafora J.W."/>
            <person name="Aime M.C."/>
        </authorList>
    </citation>
    <scope>NUCLEOTIDE SEQUENCE [LARGE SCALE GENOMIC DNA]</scope>
    <source>
        <strain evidence="2 3">MCA 4718</strain>
    </source>
</reference>
<evidence type="ECO:0000313" key="2">
    <source>
        <dbReference type="EMBL" id="PWN19602.1"/>
    </source>
</evidence>
<keyword evidence="3" id="KW-1185">Reference proteome</keyword>
<dbReference type="EMBL" id="KZ819331">
    <property type="protein sequence ID" value="PWN19602.1"/>
    <property type="molecule type" value="Genomic_DNA"/>
</dbReference>
<dbReference type="Proteomes" id="UP000245942">
    <property type="component" value="Unassembled WGS sequence"/>
</dbReference>
<keyword evidence="1" id="KW-1133">Transmembrane helix</keyword>
<organism evidence="2 3">
    <name type="scientific">Pseudomicrostroma glucosiphilum</name>
    <dbReference type="NCBI Taxonomy" id="1684307"/>
    <lineage>
        <taxon>Eukaryota</taxon>
        <taxon>Fungi</taxon>
        <taxon>Dikarya</taxon>
        <taxon>Basidiomycota</taxon>
        <taxon>Ustilaginomycotina</taxon>
        <taxon>Exobasidiomycetes</taxon>
        <taxon>Microstromatales</taxon>
        <taxon>Microstromatales incertae sedis</taxon>
        <taxon>Pseudomicrostroma</taxon>
    </lineage>
</organism>
<gene>
    <name evidence="2" type="ORF">BCV69DRAFT_278287</name>
</gene>
<keyword evidence="1" id="KW-0472">Membrane</keyword>
<name>A0A316U2R4_9BASI</name>
<dbReference type="AlphaFoldDB" id="A0A316U2R4"/>
<accession>A0A316U2R4</accession>
<feature type="transmembrane region" description="Helical" evidence="1">
    <location>
        <begin position="158"/>
        <end position="178"/>
    </location>
</feature>
<dbReference type="InterPro" id="IPR010699">
    <property type="entry name" value="DUF1275"/>
</dbReference>
<sequence>MSEWEVKWYSEAGRRDFAKSRASQERAVWVQWYGRRFAEPAGTAGVAVVPGLGTRKAMASTAVSLAHFRCRKHYAPFLLLLSFASGAVDVFSIPALHIFVANNTGNLIFLALAAAQLSAVDPGAIYPISAIIALAGSWLGSLASSFAGRTLGKSQRRYVFADLLLQSILMFIVCGLYWGHVIAFHDGRTEYIAVSLLPVEGY</sequence>
<keyword evidence="1" id="KW-0812">Transmembrane</keyword>
<dbReference type="PANTHER" id="PTHR37488:SF2">
    <property type="entry name" value="DUF1275 DOMAIN-CONTAINING PROTEIN"/>
    <property type="match status" value="1"/>
</dbReference>
<dbReference type="GeneID" id="37012931"/>
<evidence type="ECO:0008006" key="4">
    <source>
        <dbReference type="Google" id="ProtNLM"/>
    </source>
</evidence>
<dbReference type="Pfam" id="PF06912">
    <property type="entry name" value="DUF1275"/>
    <property type="match status" value="1"/>
</dbReference>
<evidence type="ECO:0000256" key="1">
    <source>
        <dbReference type="SAM" id="Phobius"/>
    </source>
</evidence>
<protein>
    <recommendedName>
        <fullName evidence="4">DUF1275-domain-containing protein</fullName>
    </recommendedName>
</protein>
<evidence type="ECO:0000313" key="3">
    <source>
        <dbReference type="Proteomes" id="UP000245942"/>
    </source>
</evidence>
<feature type="transmembrane region" description="Helical" evidence="1">
    <location>
        <begin position="77"/>
        <end position="100"/>
    </location>
</feature>
<dbReference type="RefSeq" id="XP_025346762.1">
    <property type="nucleotide sequence ID" value="XM_025491197.1"/>
</dbReference>
<proteinExistence type="predicted"/>
<dbReference type="OrthoDB" id="5288586at2759"/>
<dbReference type="PANTHER" id="PTHR37488">
    <property type="entry name" value="DUF1275 DOMAIN-CONTAINING PROTEIN"/>
    <property type="match status" value="1"/>
</dbReference>
<feature type="transmembrane region" description="Helical" evidence="1">
    <location>
        <begin position="124"/>
        <end position="146"/>
    </location>
</feature>